<dbReference type="Gene3D" id="3.40.50.720">
    <property type="entry name" value="NAD(P)-binding Rossmann-like Domain"/>
    <property type="match status" value="1"/>
</dbReference>
<feature type="transmembrane region" description="Helical" evidence="9">
    <location>
        <begin position="88"/>
        <end position="111"/>
    </location>
</feature>
<accession>A0A4R1B5Z0</accession>
<evidence type="ECO:0000256" key="1">
    <source>
        <dbReference type="ARBA" id="ARBA00004651"/>
    </source>
</evidence>
<feature type="transmembrane region" description="Helical" evidence="9">
    <location>
        <begin position="293"/>
        <end position="317"/>
    </location>
</feature>
<sequence length="595" mass="63276">MQQTLLTLSLILILGISAQWLGWRLRLPAILLLLLFGLAAGPVTGFIDPQALLGPLLYPTVSLGVAVILFEGGLSLTVKELRAVGGVALRLVSIGAAVSWLLAALGGRFILGLDWGLAILLGAILVVTGPTVIGPLLQQIRPAGAVGPILKWEGIVIDPIGALLAILVFQVVTTPDTSPAALAAMLSKTFLFGGLLGAAGAGGLVWLLRHDLVPDHLQSPVTLMLVVSVFTLANLLQHESGLLAVTVMGFTLANQRAVAVHHIVEFKENLRVMLIAVIFILLAASLRPADLGALGLASIEFLVFLIVVVRPVAVFLATLGARLAPRERLFLAALAPRGIIAAAVASIFALRLAGTGYPNSESLVAITFFVIIGTVTVYGFAALPLARHLGLAKAHPDGILFLGGEPWVRRIAKFLHDEGFPVMIVDDNRRHILAARMEGIPATYTGVFSQPVLEQVELGGIGKFFGVSANEDANTLAGLHFARLFGSEQIYRVLQDDARPGEAGHGPRRGKALFGEQASLANLRKRANPPWHLKKTPLSKEFDFDAFMARYLGEAMPLFAITEEGHLKVFTADQKATAKPGQTLISLVRNDARPA</sequence>
<feature type="transmembrane region" description="Helical" evidence="9">
    <location>
        <begin position="149"/>
        <end position="169"/>
    </location>
</feature>
<reference evidence="11 12" key="1">
    <citation type="submission" date="2019-03" db="EMBL/GenBank/DDBJ databases">
        <title>Genome sequence of Thiobacillaceae bacterium LSR1, a sulfur-oxidizing bacterium isolated from freshwater sediment.</title>
        <authorList>
            <person name="Li S."/>
        </authorList>
    </citation>
    <scope>NUCLEOTIDE SEQUENCE [LARGE SCALE GENOMIC DNA]</scope>
    <source>
        <strain evidence="11 12">LSR1</strain>
    </source>
</reference>
<keyword evidence="8 9" id="KW-0472">Membrane</keyword>
<evidence type="ECO:0000256" key="2">
    <source>
        <dbReference type="ARBA" id="ARBA00022448"/>
    </source>
</evidence>
<keyword evidence="3" id="KW-0050">Antiport</keyword>
<evidence type="ECO:0000256" key="7">
    <source>
        <dbReference type="ARBA" id="ARBA00023065"/>
    </source>
</evidence>
<evidence type="ECO:0000259" key="10">
    <source>
        <dbReference type="Pfam" id="PF00999"/>
    </source>
</evidence>
<dbReference type="Proteomes" id="UP000295443">
    <property type="component" value="Unassembled WGS sequence"/>
</dbReference>
<dbReference type="Gene3D" id="1.20.1530.20">
    <property type="match status" value="1"/>
</dbReference>
<comment type="subcellular location">
    <subcellularLocation>
        <location evidence="1">Cell membrane</location>
        <topology evidence="1">Multi-pass membrane protein</topology>
    </subcellularLocation>
</comment>
<dbReference type="OrthoDB" id="9810759at2"/>
<dbReference type="InterPro" id="IPR036291">
    <property type="entry name" value="NAD(P)-bd_dom_sf"/>
</dbReference>
<dbReference type="AlphaFoldDB" id="A0A4R1B5Z0"/>
<dbReference type="PANTHER" id="PTHR32507:SF0">
    <property type="entry name" value="NA(+)_H(+) ANTIPORTER 2-RELATED"/>
    <property type="match status" value="1"/>
</dbReference>
<dbReference type="InterPro" id="IPR006153">
    <property type="entry name" value="Cation/H_exchanger_TM"/>
</dbReference>
<feature type="transmembrane region" description="Helical" evidence="9">
    <location>
        <begin position="53"/>
        <end position="76"/>
    </location>
</feature>
<evidence type="ECO:0000256" key="5">
    <source>
        <dbReference type="ARBA" id="ARBA00022692"/>
    </source>
</evidence>
<keyword evidence="2" id="KW-0813">Transport</keyword>
<evidence type="ECO:0000256" key="8">
    <source>
        <dbReference type="ARBA" id="ARBA00023136"/>
    </source>
</evidence>
<feature type="transmembrane region" description="Helical" evidence="9">
    <location>
        <begin position="329"/>
        <end position="350"/>
    </location>
</feature>
<keyword evidence="4" id="KW-1003">Cell membrane</keyword>
<organism evidence="11 12">
    <name type="scientific">Parasulfuritortus cantonensis</name>
    <dbReference type="NCBI Taxonomy" id="2528202"/>
    <lineage>
        <taxon>Bacteria</taxon>
        <taxon>Pseudomonadati</taxon>
        <taxon>Pseudomonadota</taxon>
        <taxon>Betaproteobacteria</taxon>
        <taxon>Nitrosomonadales</taxon>
        <taxon>Thiobacillaceae</taxon>
        <taxon>Parasulfuritortus</taxon>
    </lineage>
</organism>
<dbReference type="GO" id="GO:0015297">
    <property type="term" value="F:antiporter activity"/>
    <property type="evidence" value="ECO:0007669"/>
    <property type="project" value="UniProtKB-KW"/>
</dbReference>
<name>A0A4R1B5Z0_9PROT</name>
<evidence type="ECO:0000256" key="9">
    <source>
        <dbReference type="SAM" id="Phobius"/>
    </source>
</evidence>
<protein>
    <submittedName>
        <fullName evidence="11">Sodium:proton antiporter</fullName>
    </submittedName>
</protein>
<keyword evidence="5 9" id="KW-0812">Transmembrane</keyword>
<feature type="transmembrane region" description="Helical" evidence="9">
    <location>
        <begin position="270"/>
        <end position="287"/>
    </location>
</feature>
<evidence type="ECO:0000256" key="4">
    <source>
        <dbReference type="ARBA" id="ARBA00022475"/>
    </source>
</evidence>
<dbReference type="EMBL" id="SJZB01000042">
    <property type="protein sequence ID" value="TCJ12980.1"/>
    <property type="molecule type" value="Genomic_DNA"/>
</dbReference>
<gene>
    <name evidence="11" type="ORF">EZJ19_12215</name>
</gene>
<comment type="caution">
    <text evidence="11">The sequence shown here is derived from an EMBL/GenBank/DDBJ whole genome shotgun (WGS) entry which is preliminary data.</text>
</comment>
<dbReference type="InterPro" id="IPR038770">
    <property type="entry name" value="Na+/solute_symporter_sf"/>
</dbReference>
<feature type="transmembrane region" description="Helical" evidence="9">
    <location>
        <begin position="117"/>
        <end position="137"/>
    </location>
</feature>
<feature type="transmembrane region" description="Helical" evidence="9">
    <location>
        <begin position="6"/>
        <end position="23"/>
    </location>
</feature>
<dbReference type="SUPFAM" id="SSF51735">
    <property type="entry name" value="NAD(P)-binding Rossmann-fold domains"/>
    <property type="match status" value="1"/>
</dbReference>
<feature type="transmembrane region" description="Helical" evidence="9">
    <location>
        <begin position="189"/>
        <end position="208"/>
    </location>
</feature>
<keyword evidence="6 9" id="KW-1133">Transmembrane helix</keyword>
<feature type="domain" description="Cation/H+ exchanger transmembrane" evidence="10">
    <location>
        <begin position="16"/>
        <end position="385"/>
    </location>
</feature>
<keyword evidence="12" id="KW-1185">Reference proteome</keyword>
<dbReference type="PANTHER" id="PTHR32507">
    <property type="entry name" value="NA(+)/H(+) ANTIPORTER 1"/>
    <property type="match status" value="1"/>
</dbReference>
<dbReference type="Pfam" id="PF00999">
    <property type="entry name" value="Na_H_Exchanger"/>
    <property type="match status" value="1"/>
</dbReference>
<evidence type="ECO:0000256" key="3">
    <source>
        <dbReference type="ARBA" id="ARBA00022449"/>
    </source>
</evidence>
<feature type="transmembrane region" description="Helical" evidence="9">
    <location>
        <begin position="362"/>
        <end position="383"/>
    </location>
</feature>
<feature type="transmembrane region" description="Helical" evidence="9">
    <location>
        <begin position="30"/>
        <end position="47"/>
    </location>
</feature>
<keyword evidence="7" id="KW-0406">Ion transport</keyword>
<dbReference type="RefSeq" id="WP_131447958.1">
    <property type="nucleotide sequence ID" value="NZ_SJZB01000042.1"/>
</dbReference>
<dbReference type="GO" id="GO:1902600">
    <property type="term" value="P:proton transmembrane transport"/>
    <property type="evidence" value="ECO:0007669"/>
    <property type="project" value="InterPro"/>
</dbReference>
<evidence type="ECO:0000313" key="11">
    <source>
        <dbReference type="EMBL" id="TCJ12980.1"/>
    </source>
</evidence>
<evidence type="ECO:0000256" key="6">
    <source>
        <dbReference type="ARBA" id="ARBA00022989"/>
    </source>
</evidence>
<dbReference type="GO" id="GO:0005886">
    <property type="term" value="C:plasma membrane"/>
    <property type="evidence" value="ECO:0007669"/>
    <property type="project" value="UniProtKB-SubCell"/>
</dbReference>
<proteinExistence type="predicted"/>
<evidence type="ECO:0000313" key="12">
    <source>
        <dbReference type="Proteomes" id="UP000295443"/>
    </source>
</evidence>